<dbReference type="Proteomes" id="UP000593561">
    <property type="component" value="Unassembled WGS sequence"/>
</dbReference>
<evidence type="ECO:0008006" key="4">
    <source>
        <dbReference type="Google" id="ProtNLM"/>
    </source>
</evidence>
<keyword evidence="1" id="KW-0175">Coiled coil</keyword>
<gene>
    <name evidence="2" type="ORF">Godav_029409</name>
</gene>
<dbReference type="EMBL" id="JABFAC010249378">
    <property type="protein sequence ID" value="MBA0637876.1"/>
    <property type="molecule type" value="Genomic_DNA"/>
</dbReference>
<name>A0A7J8TI35_GOSDV</name>
<evidence type="ECO:0000256" key="1">
    <source>
        <dbReference type="SAM" id="Coils"/>
    </source>
</evidence>
<protein>
    <recommendedName>
        <fullName evidence="4">Retrotransposon gag domain-containing protein</fullName>
    </recommendedName>
</protein>
<feature type="non-terminal residue" evidence="2">
    <location>
        <position position="1"/>
    </location>
</feature>
<organism evidence="2 3">
    <name type="scientific">Gossypium davidsonii</name>
    <name type="common">Davidson's cotton</name>
    <name type="synonym">Gossypium klotzschianum subsp. davidsonii</name>
    <dbReference type="NCBI Taxonomy" id="34287"/>
    <lineage>
        <taxon>Eukaryota</taxon>
        <taxon>Viridiplantae</taxon>
        <taxon>Streptophyta</taxon>
        <taxon>Embryophyta</taxon>
        <taxon>Tracheophyta</taxon>
        <taxon>Spermatophyta</taxon>
        <taxon>Magnoliopsida</taxon>
        <taxon>eudicotyledons</taxon>
        <taxon>Gunneridae</taxon>
        <taxon>Pentapetalae</taxon>
        <taxon>rosids</taxon>
        <taxon>malvids</taxon>
        <taxon>Malvales</taxon>
        <taxon>Malvaceae</taxon>
        <taxon>Malvoideae</taxon>
        <taxon>Gossypium</taxon>
    </lineage>
</organism>
<reference evidence="2 3" key="1">
    <citation type="journal article" date="2019" name="Genome Biol. Evol.">
        <title>Insights into the evolution of the New World diploid cottons (Gossypium, subgenus Houzingenia) based on genome sequencing.</title>
        <authorList>
            <person name="Grover C.E."/>
            <person name="Arick M.A. 2nd"/>
            <person name="Thrash A."/>
            <person name="Conover J.L."/>
            <person name="Sanders W.S."/>
            <person name="Peterson D.G."/>
            <person name="Frelichowski J.E."/>
            <person name="Scheffler J.A."/>
            <person name="Scheffler B.E."/>
            <person name="Wendel J.F."/>
        </authorList>
    </citation>
    <scope>NUCLEOTIDE SEQUENCE [LARGE SCALE GENOMIC DNA]</scope>
    <source>
        <strain evidence="2">27</strain>
        <tissue evidence="2">Leaf</tissue>
    </source>
</reference>
<evidence type="ECO:0000313" key="3">
    <source>
        <dbReference type="Proteomes" id="UP000593561"/>
    </source>
</evidence>
<keyword evidence="3" id="KW-1185">Reference proteome</keyword>
<sequence length="190" mass="21807">MLSTVEERVGKLEEFMEDVKEDSVLELLDSQRKKLTERNDALEAMVKALKEETMATTMALSIRIEELEGELALCRVAVGKGVSSAALNYEDVPKLKEFMGTRFACNVDNFLWRREKYFRRTTDKRQCEIRTWQEFQCELKGQFYLEFAEEKAQAKLQGITGHSGGVCSRVQGTHAPSFRCDREKSIACFL</sequence>
<comment type="caution">
    <text evidence="2">The sequence shown here is derived from an EMBL/GenBank/DDBJ whole genome shotgun (WGS) entry which is preliminary data.</text>
</comment>
<feature type="coiled-coil region" evidence="1">
    <location>
        <begin position="2"/>
        <end position="52"/>
    </location>
</feature>
<evidence type="ECO:0000313" key="2">
    <source>
        <dbReference type="EMBL" id="MBA0637876.1"/>
    </source>
</evidence>
<accession>A0A7J8TI35</accession>
<dbReference type="AlphaFoldDB" id="A0A7J8TI35"/>
<proteinExistence type="predicted"/>